<reference evidence="1 2" key="1">
    <citation type="submission" date="2012-10" db="EMBL/GenBank/DDBJ databases">
        <title>Draft Genome Sequence of Paenibacillus popilliae ATCC 14706T.</title>
        <authorList>
            <person name="Iiyama K."/>
            <person name="Mori K."/>
            <person name="Mon H."/>
            <person name="Chieda Y."/>
            <person name="Lee J.M."/>
            <person name="Kusakabe T."/>
            <person name="Tashiro K."/>
            <person name="Asano S."/>
            <person name="Yasunaga-Aoki C."/>
            <person name="Shimizu S."/>
        </authorList>
    </citation>
    <scope>NUCLEOTIDE SEQUENCE [LARGE SCALE GENOMIC DNA]</scope>
    <source>
        <strain evidence="1 2">ATCC 14706</strain>
    </source>
</reference>
<evidence type="ECO:0000313" key="2">
    <source>
        <dbReference type="Proteomes" id="UP000029453"/>
    </source>
</evidence>
<dbReference type="EMBL" id="BALG01000022">
    <property type="protein sequence ID" value="GAC41128.1"/>
    <property type="molecule type" value="Genomic_DNA"/>
</dbReference>
<dbReference type="Proteomes" id="UP000029453">
    <property type="component" value="Unassembled WGS sequence"/>
</dbReference>
<name>M9M1Y9_PAEPP</name>
<proteinExistence type="predicted"/>
<evidence type="ECO:0000313" key="1">
    <source>
        <dbReference type="EMBL" id="GAC41128.1"/>
    </source>
</evidence>
<sequence length="95" mass="10317">MCRTGTDFTASILNCGRLSVKPGMPGECPPGFRVGQRTFGTDCCRSRRGMAGKWNVAHPSEGQQAVSNPAYWHGAGHGDDLNGYVKPAFMNTYFM</sequence>
<organism evidence="1 2">
    <name type="scientific">Paenibacillus popilliae ATCC 14706</name>
    <dbReference type="NCBI Taxonomy" id="1212764"/>
    <lineage>
        <taxon>Bacteria</taxon>
        <taxon>Bacillati</taxon>
        <taxon>Bacillota</taxon>
        <taxon>Bacilli</taxon>
        <taxon>Bacillales</taxon>
        <taxon>Paenibacillaceae</taxon>
        <taxon>Paenibacillus</taxon>
    </lineage>
</organism>
<gene>
    <name evidence="1" type="ORF">PPOP_0469</name>
</gene>
<dbReference type="AlphaFoldDB" id="M9M1Y9"/>
<comment type="caution">
    <text evidence="1">The sequence shown here is derived from an EMBL/GenBank/DDBJ whole genome shotgun (WGS) entry which is preliminary data.</text>
</comment>
<protein>
    <submittedName>
        <fullName evidence="1">Pyruvate/2-oxoglutarate dehydrogenase complex</fullName>
    </submittedName>
</protein>
<keyword evidence="2" id="KW-1185">Reference proteome</keyword>
<accession>M9M1Y9</accession>
<keyword evidence="1" id="KW-0670">Pyruvate</keyword>